<dbReference type="CDD" id="cd18785">
    <property type="entry name" value="SF2_C"/>
    <property type="match status" value="1"/>
</dbReference>
<accession>A0A1F6BW84</accession>
<dbReference type="PROSITE" id="PS51192">
    <property type="entry name" value="HELICASE_ATP_BIND_1"/>
    <property type="match status" value="1"/>
</dbReference>
<dbReference type="Proteomes" id="UP000179014">
    <property type="component" value="Unassembled WGS sequence"/>
</dbReference>
<dbReference type="GO" id="GO:0016787">
    <property type="term" value="F:hydrolase activity"/>
    <property type="evidence" value="ECO:0007669"/>
    <property type="project" value="InterPro"/>
</dbReference>
<dbReference type="GO" id="GO:0003677">
    <property type="term" value="F:DNA binding"/>
    <property type="evidence" value="ECO:0007669"/>
    <property type="project" value="InterPro"/>
</dbReference>
<dbReference type="AlphaFoldDB" id="A0A1F6BW84"/>
<feature type="domain" description="Helicase ATP-binding" evidence="1">
    <location>
        <begin position="23"/>
        <end position="202"/>
    </location>
</feature>
<reference evidence="2 3" key="1">
    <citation type="journal article" date="2016" name="Nat. Commun.">
        <title>Thousands of microbial genomes shed light on interconnected biogeochemical processes in an aquifer system.</title>
        <authorList>
            <person name="Anantharaman K."/>
            <person name="Brown C.T."/>
            <person name="Hug L.A."/>
            <person name="Sharon I."/>
            <person name="Castelle C.J."/>
            <person name="Probst A.J."/>
            <person name="Thomas B.C."/>
            <person name="Singh A."/>
            <person name="Wilkins M.J."/>
            <person name="Karaoz U."/>
            <person name="Brodie E.L."/>
            <person name="Williams K.H."/>
            <person name="Hubbard S.S."/>
            <person name="Banfield J.F."/>
        </authorList>
    </citation>
    <scope>NUCLEOTIDE SEQUENCE [LARGE SCALE GENOMIC DNA]</scope>
</reference>
<dbReference type="Pfam" id="PF04851">
    <property type="entry name" value="ResIII"/>
    <property type="match status" value="1"/>
</dbReference>
<proteinExistence type="predicted"/>
<dbReference type="InterPro" id="IPR006935">
    <property type="entry name" value="Helicase/UvrB_N"/>
</dbReference>
<sequence>MIFEFKDYQENAVVKLKREINEFLETDGNKICVFKAPTGSGKTLMMAEFLKRLIDSRIDSRKFSFVWIAVNKLHDQSRNNLRKYYDQNGVGIKCSYFEDLDDRRIGENEILFLNWASINKKDNLYVRANERDNNLSSIIARTRDEGRIIFLVIDESHHTANSEKSKELIQDIGPKITIEVSATPQLNNANRIVEVELKVVKDEEMIKKEIIINPGFEHYIIDKKKSDKSADELVLESALKKRIELQKKLEAEDSGVNPLLLIQLPDAMQGVSDKKDEIIALLKKFGYTIENGRLAIYLSDKDNKINLANIEKNENEVEVMIFKQAIALGWDCPRATILVLFRQWREENITFSIQTLGRIMRMPEQKHYADQDLNVGYVFTSLPDINVATDLSRDYITTFTGFRIKGYKNLDLPSYHSKRFREETRLSSDFTPLFIEAGKKLKLKEKFSFKHNVLNTKVMADWKIHNTDDVTGSTEQGGFAHIPKNEVELQNAFDMFAHNNLAPFAPEQRSIGRIKSSIYSFFEASRNEDEWPKIQAAVLAEENQQIMIDTINLAKEMYQEEVGKGKNELVKNEEWNVPRVINYTLSFAKKGYKKSVIQPYYTRTSGVGTANLFEEDSDLEVGFIEYLEKSKTVEWWFKNGKSDATYFAVPHTEHGVEKAFYVDFVVQQKDGRIGLFDTKGGLTAETAKSRAEGLAKYIAEQNKKGKKLYGGIVLKEKNSWRYHDGLKYEYNPNDLKSWKFLDFN</sequence>
<protein>
    <recommendedName>
        <fullName evidence="1">Helicase ATP-binding domain-containing protein</fullName>
    </recommendedName>
</protein>
<name>A0A1F6BW84_9BACT</name>
<dbReference type="SUPFAM" id="SSF52540">
    <property type="entry name" value="P-loop containing nucleoside triphosphate hydrolases"/>
    <property type="match status" value="2"/>
</dbReference>
<dbReference type="SMART" id="SM00487">
    <property type="entry name" value="DEXDc"/>
    <property type="match status" value="1"/>
</dbReference>
<evidence type="ECO:0000313" key="3">
    <source>
        <dbReference type="Proteomes" id="UP000179014"/>
    </source>
</evidence>
<dbReference type="GO" id="GO:0005524">
    <property type="term" value="F:ATP binding"/>
    <property type="evidence" value="ECO:0007669"/>
    <property type="project" value="InterPro"/>
</dbReference>
<dbReference type="Gene3D" id="3.40.50.300">
    <property type="entry name" value="P-loop containing nucleotide triphosphate hydrolases"/>
    <property type="match status" value="2"/>
</dbReference>
<evidence type="ECO:0000259" key="1">
    <source>
        <dbReference type="PROSITE" id="PS51192"/>
    </source>
</evidence>
<dbReference type="EMBL" id="MFKN01000008">
    <property type="protein sequence ID" value="OGG41189.1"/>
    <property type="molecule type" value="Genomic_DNA"/>
</dbReference>
<gene>
    <name evidence="2" type="ORF">A2118_00325</name>
</gene>
<dbReference type="STRING" id="1798474.A2118_00325"/>
<comment type="caution">
    <text evidence="2">The sequence shown here is derived from an EMBL/GenBank/DDBJ whole genome shotgun (WGS) entry which is preliminary data.</text>
</comment>
<evidence type="ECO:0000313" key="2">
    <source>
        <dbReference type="EMBL" id="OGG41189.1"/>
    </source>
</evidence>
<dbReference type="InterPro" id="IPR027417">
    <property type="entry name" value="P-loop_NTPase"/>
</dbReference>
<dbReference type="InterPro" id="IPR014001">
    <property type="entry name" value="Helicase_ATP-bd"/>
</dbReference>
<organism evidence="2 3">
    <name type="scientific">Candidatus Kaiserbacteria bacterium GWA2_50_9</name>
    <dbReference type="NCBI Taxonomy" id="1798474"/>
    <lineage>
        <taxon>Bacteria</taxon>
        <taxon>Candidatus Kaiseribacteriota</taxon>
    </lineage>
</organism>